<dbReference type="SUPFAM" id="SSF50998">
    <property type="entry name" value="Quinoprotein alcohol dehydrogenase-like"/>
    <property type="match status" value="1"/>
</dbReference>
<proteinExistence type="predicted"/>
<name>A0AAW1CZH5_9HEMI</name>
<comment type="caution">
    <text evidence="3">The sequence shown here is derived from an EMBL/GenBank/DDBJ whole genome shotgun (WGS) entry which is preliminary data.</text>
</comment>
<dbReference type="InterPro" id="IPR046351">
    <property type="entry name" value="UTP4"/>
</dbReference>
<accession>A0AAW1CZH5</accession>
<protein>
    <recommendedName>
        <fullName evidence="5">WD repeat-containing protein 55 homolog</fullName>
    </recommendedName>
</protein>
<reference evidence="3 4" key="1">
    <citation type="submission" date="2022-12" db="EMBL/GenBank/DDBJ databases">
        <title>Chromosome-level genome assembly of true bugs.</title>
        <authorList>
            <person name="Ma L."/>
            <person name="Li H."/>
        </authorList>
    </citation>
    <scope>NUCLEOTIDE SEQUENCE [LARGE SCALE GENOMIC DNA]</scope>
    <source>
        <strain evidence="3">Lab_2022b</strain>
    </source>
</reference>
<evidence type="ECO:0008006" key="5">
    <source>
        <dbReference type="Google" id="ProtNLM"/>
    </source>
</evidence>
<dbReference type="EMBL" id="JAPXFL010000008">
    <property type="protein sequence ID" value="KAK9502930.1"/>
    <property type="molecule type" value="Genomic_DNA"/>
</dbReference>
<dbReference type="PROSITE" id="PS50082">
    <property type="entry name" value="WD_REPEATS_2"/>
    <property type="match status" value="1"/>
</dbReference>
<evidence type="ECO:0000256" key="1">
    <source>
        <dbReference type="PROSITE-ProRule" id="PRU00221"/>
    </source>
</evidence>
<sequence length="671" mass="75706">MARQVHTVRFYSLEPNSIKCMSLDKSNKLLAVSREDNSIEIWDINYTPHIQISISGTFGTIEGLAWFNKRLFSVGLQGSIIEYDLRKLTPKSLHPISSSPCWCIAVHESNKQLAAGTEDGYINIFDIYDEDLVYNKVMDKQEGRIYCITWDSSGKYLITGSTDTIRVWKVSTGHAVHRLLTGRETNRKETIVWSLAVTDDFTIISGDSRGKLCFWDGNAGVSVATYQSHKADILAVCLSEDQSIVYCTGVDPLIASYERVKMRENEEHFKWVKSIQRVIHDHDVRCLVILQNKLFSAGVDGYLALSSYPPKVLIKYPPLLQPPCVELAPELSIMLLRYPKSVALWKLQIGKNPLKLLEWKPPPDLRVKAASISSNGQWLACSTQDRLRLYSLKIIDENQPKLTKVKIPTKKSLACKTIAFSVDNKTLVIGTIEGRICVIDLDSSTPSMKYVFHPNKDNHFQDNLGHIALSSDGKYIVASDLSSHIVVWCDGKFYCKLPVYKCAVTSMAIQPGKNHLVLAYSDHQIMEYSLDRMKYTKFSRQLQSNYPKEWLVRNFVVHSITFDLKNPDIIILSDDSTVLVINKKGEFHSSKNKIPRLEANKTLSSPTRDGSDSNLGSPERQAVSAFHAIKRYKHLVYFGALSDSEMVAVEVSPSSIKEKLPPSKVKLFGKM</sequence>
<dbReference type="GO" id="GO:0003723">
    <property type="term" value="F:RNA binding"/>
    <property type="evidence" value="ECO:0007669"/>
    <property type="project" value="TreeGrafter"/>
</dbReference>
<dbReference type="PANTHER" id="PTHR44163">
    <property type="entry name" value="U3 SMALL NUCLEOLAR RNA-ASSOCIATED PROTEIN 4 HOMOLOG"/>
    <property type="match status" value="1"/>
</dbReference>
<evidence type="ECO:0000256" key="2">
    <source>
        <dbReference type="SAM" id="MobiDB-lite"/>
    </source>
</evidence>
<dbReference type="GO" id="GO:0000462">
    <property type="term" value="P:maturation of SSU-rRNA from tricistronic rRNA transcript (SSU-rRNA, 5.8S rRNA, LSU-rRNA)"/>
    <property type="evidence" value="ECO:0007669"/>
    <property type="project" value="InterPro"/>
</dbReference>
<dbReference type="GO" id="GO:0030686">
    <property type="term" value="C:90S preribosome"/>
    <property type="evidence" value="ECO:0007669"/>
    <property type="project" value="InterPro"/>
</dbReference>
<feature type="compositionally biased region" description="Polar residues" evidence="2">
    <location>
        <begin position="601"/>
        <end position="616"/>
    </location>
</feature>
<dbReference type="InterPro" id="IPR011047">
    <property type="entry name" value="Quinoprotein_ADH-like_sf"/>
</dbReference>
<keyword evidence="4" id="KW-1185">Reference proteome</keyword>
<organism evidence="3 4">
    <name type="scientific">Rhynocoris fuscipes</name>
    <dbReference type="NCBI Taxonomy" id="488301"/>
    <lineage>
        <taxon>Eukaryota</taxon>
        <taxon>Metazoa</taxon>
        <taxon>Ecdysozoa</taxon>
        <taxon>Arthropoda</taxon>
        <taxon>Hexapoda</taxon>
        <taxon>Insecta</taxon>
        <taxon>Pterygota</taxon>
        <taxon>Neoptera</taxon>
        <taxon>Paraneoptera</taxon>
        <taxon>Hemiptera</taxon>
        <taxon>Heteroptera</taxon>
        <taxon>Panheteroptera</taxon>
        <taxon>Cimicomorpha</taxon>
        <taxon>Reduviidae</taxon>
        <taxon>Harpactorinae</taxon>
        <taxon>Harpactorini</taxon>
        <taxon>Rhynocoris</taxon>
    </lineage>
</organism>
<feature type="repeat" description="WD" evidence="1">
    <location>
        <begin position="11"/>
        <end position="45"/>
    </location>
</feature>
<dbReference type="Gene3D" id="2.130.10.10">
    <property type="entry name" value="YVTN repeat-like/Quinoprotein amine dehydrogenase"/>
    <property type="match status" value="3"/>
</dbReference>
<dbReference type="PANTHER" id="PTHR44163:SF1">
    <property type="entry name" value="U3 SMALL NUCLEOLAR RNA-ASSOCIATED PROTEIN 4 HOMOLOG"/>
    <property type="match status" value="1"/>
</dbReference>
<dbReference type="Proteomes" id="UP001461498">
    <property type="component" value="Unassembled WGS sequence"/>
</dbReference>
<dbReference type="InterPro" id="IPR036322">
    <property type="entry name" value="WD40_repeat_dom_sf"/>
</dbReference>
<dbReference type="AlphaFoldDB" id="A0AAW1CZH5"/>
<feature type="region of interest" description="Disordered" evidence="2">
    <location>
        <begin position="596"/>
        <end position="618"/>
    </location>
</feature>
<dbReference type="GO" id="GO:0034455">
    <property type="term" value="C:t-UTP complex"/>
    <property type="evidence" value="ECO:0007669"/>
    <property type="project" value="TreeGrafter"/>
</dbReference>
<dbReference type="SUPFAM" id="SSF50978">
    <property type="entry name" value="WD40 repeat-like"/>
    <property type="match status" value="1"/>
</dbReference>
<dbReference type="InterPro" id="IPR015943">
    <property type="entry name" value="WD40/YVTN_repeat-like_dom_sf"/>
</dbReference>
<gene>
    <name evidence="3" type="ORF">O3M35_011610</name>
</gene>
<dbReference type="InterPro" id="IPR001680">
    <property type="entry name" value="WD40_rpt"/>
</dbReference>
<keyword evidence="1" id="KW-0853">WD repeat</keyword>
<dbReference type="GO" id="GO:0032040">
    <property type="term" value="C:small-subunit processome"/>
    <property type="evidence" value="ECO:0007669"/>
    <property type="project" value="TreeGrafter"/>
</dbReference>
<evidence type="ECO:0000313" key="4">
    <source>
        <dbReference type="Proteomes" id="UP001461498"/>
    </source>
</evidence>
<dbReference type="SMART" id="SM00320">
    <property type="entry name" value="WD40"/>
    <property type="match status" value="11"/>
</dbReference>
<evidence type="ECO:0000313" key="3">
    <source>
        <dbReference type="EMBL" id="KAK9502930.1"/>
    </source>
</evidence>
<dbReference type="Pfam" id="PF00400">
    <property type="entry name" value="WD40"/>
    <property type="match status" value="3"/>
</dbReference>